<reference evidence="12" key="1">
    <citation type="submission" date="2019-03" db="EMBL/GenBank/DDBJ databases">
        <title>Long read genome sequence of the mycoparasitic Pythium oligandrum ATCC 38472 isolated from sugarbeet rhizosphere.</title>
        <authorList>
            <person name="Gaulin E."/>
        </authorList>
    </citation>
    <scope>NUCLEOTIDE SEQUENCE</scope>
    <source>
        <strain evidence="12">ATCC 38472_TT</strain>
    </source>
</reference>
<dbReference type="Proteomes" id="UP000794436">
    <property type="component" value="Unassembled WGS sequence"/>
</dbReference>
<dbReference type="EMBL" id="SPLM01000001">
    <property type="protein sequence ID" value="TMW69625.1"/>
    <property type="molecule type" value="Genomic_DNA"/>
</dbReference>
<evidence type="ECO:0000256" key="9">
    <source>
        <dbReference type="ARBA" id="ARBA00048586"/>
    </source>
</evidence>
<dbReference type="GO" id="GO:0005524">
    <property type="term" value="F:ATP binding"/>
    <property type="evidence" value="ECO:0007669"/>
    <property type="project" value="UniProtKB-KW"/>
</dbReference>
<keyword evidence="10" id="KW-0547">Nucleotide-binding</keyword>
<comment type="function">
    <text evidence="10">Functions in the biosynthesis of the anionic phospholipids phosphatidylglycerol and cardiolipin.</text>
</comment>
<comment type="caution">
    <text evidence="12">The sequence shown here is derived from an EMBL/GenBank/DDBJ whole genome shotgun (WGS) entry which is preliminary data.</text>
</comment>
<evidence type="ECO:0000256" key="4">
    <source>
        <dbReference type="ARBA" id="ARBA00022679"/>
    </source>
</evidence>
<organism evidence="12 13">
    <name type="scientific">Pythium oligandrum</name>
    <name type="common">Mycoparasitic fungus</name>
    <dbReference type="NCBI Taxonomy" id="41045"/>
    <lineage>
        <taxon>Eukaryota</taxon>
        <taxon>Sar</taxon>
        <taxon>Stramenopiles</taxon>
        <taxon>Oomycota</taxon>
        <taxon>Peronosporomycetes</taxon>
        <taxon>Pythiales</taxon>
        <taxon>Pythiaceae</taxon>
        <taxon>Pythium</taxon>
    </lineage>
</organism>
<keyword evidence="6 10" id="KW-0443">Lipid metabolism</keyword>
<keyword evidence="3 10" id="KW-0444">Lipid biosynthesis</keyword>
<keyword evidence="10" id="KW-0067">ATP-binding</keyword>
<dbReference type="SMART" id="SM00155">
    <property type="entry name" value="PLDc"/>
    <property type="match status" value="2"/>
</dbReference>
<dbReference type="InterPro" id="IPR016270">
    <property type="entry name" value="PGS1"/>
</dbReference>
<evidence type="ECO:0000256" key="7">
    <source>
        <dbReference type="ARBA" id="ARBA00023209"/>
    </source>
</evidence>
<keyword evidence="10" id="KW-0496">Mitochondrion</keyword>
<evidence type="ECO:0000256" key="2">
    <source>
        <dbReference type="ARBA" id="ARBA00010682"/>
    </source>
</evidence>
<protein>
    <recommendedName>
        <fullName evidence="10">CDP-diacylglycerol--glycerol-3-phosphate 3-phosphatidyltransferase</fullName>
        <ecNumber evidence="10">2.7.8.5</ecNumber>
    </recommendedName>
</protein>
<keyword evidence="8 10" id="KW-1208">Phospholipid metabolism</keyword>
<keyword evidence="13" id="KW-1185">Reference proteome</keyword>
<comment type="similarity">
    <text evidence="2 10">Belongs to the CDP-alcohol phosphatidyltransferase class-II family.</text>
</comment>
<evidence type="ECO:0000259" key="11">
    <source>
        <dbReference type="PROSITE" id="PS50035"/>
    </source>
</evidence>
<evidence type="ECO:0000256" key="8">
    <source>
        <dbReference type="ARBA" id="ARBA00023264"/>
    </source>
</evidence>
<dbReference type="GO" id="GO:0005739">
    <property type="term" value="C:mitochondrion"/>
    <property type="evidence" value="ECO:0007669"/>
    <property type="project" value="UniProtKB-SubCell"/>
</dbReference>
<dbReference type="PROSITE" id="PS50035">
    <property type="entry name" value="PLD"/>
    <property type="match status" value="1"/>
</dbReference>
<accession>A0A8K1CU30</accession>
<keyword evidence="7 10" id="KW-0594">Phospholipid biosynthesis</keyword>
<comment type="catalytic activity">
    <reaction evidence="9 10">
        <text>a CDP-1,2-diacyl-sn-glycerol + sn-glycerol 3-phosphate = a 1,2-diacyl-sn-glycero-3-phospho-(1'-sn-glycero-3'-phosphate) + CMP + H(+)</text>
        <dbReference type="Rhea" id="RHEA:12593"/>
        <dbReference type="ChEBI" id="CHEBI:15378"/>
        <dbReference type="ChEBI" id="CHEBI:57597"/>
        <dbReference type="ChEBI" id="CHEBI:58332"/>
        <dbReference type="ChEBI" id="CHEBI:60110"/>
        <dbReference type="ChEBI" id="CHEBI:60377"/>
        <dbReference type="EC" id="2.7.8.5"/>
    </reaction>
</comment>
<proteinExistence type="inferred from homology"/>
<name>A0A8K1CU30_PYTOL</name>
<dbReference type="AlphaFoldDB" id="A0A8K1CU30"/>
<dbReference type="CDD" id="cd09137">
    <property type="entry name" value="PLDc_PGS1_euk_2"/>
    <property type="match status" value="1"/>
</dbReference>
<dbReference type="PANTHER" id="PTHR12586">
    <property type="entry name" value="CDP-DIACYLGLYCEROL--SERINE O-PHOSPHATIDYLTRANSFERASE"/>
    <property type="match status" value="1"/>
</dbReference>
<evidence type="ECO:0000256" key="10">
    <source>
        <dbReference type="RuleBase" id="RU365024"/>
    </source>
</evidence>
<dbReference type="Pfam" id="PF13091">
    <property type="entry name" value="PLDc_2"/>
    <property type="match status" value="1"/>
</dbReference>
<dbReference type="InterPro" id="IPR025202">
    <property type="entry name" value="PLD-like_dom"/>
</dbReference>
<feature type="domain" description="PLD phosphodiesterase" evidence="11">
    <location>
        <begin position="150"/>
        <end position="176"/>
    </location>
</feature>
<gene>
    <name evidence="12" type="ORF">Poli38472_001781</name>
</gene>
<sequence>MASHEHALPGAGAVGYEQIFRSLARHSRVFPLHSQDVQIIPSPTAFYEQLLSNIRAAQHRITISSLYLGTGELERGLVDAIAAKLQENPAIHVKIVLDHSRGQRGGQTKSSVSMFKELMKAFPENFELYLYKVPQLRGLKASLPPPFNETIGVSHAKVYLVDDTLILSGANLSEDYFTNRQDRYVQMRDCGGLAAFYHQFVSTVATYSFQARLEDHATMQYVLVAPPKRTGSKRVAMKREFDELVTRHKHTEEDIDQEVVFESAHDTWAFPTLQFTPVDVTHDEQVLTDLLKQLPAQSSLSIASGYLNFPPFLDDLLVKCEANLDVLTAAPIANGFFNADGIKGALPMAYSLIEQEFYEKTRSRAYATNIREFNRSGWTFHGKGMWFSPSLDAPPQLTIIGSSNFGRRSYGCDLESQLVLYTKSPTLQGNLRDEYDQLKQNAELVAEQVWKRPDRTLNTVFCWKYGHWIRPVSKMIAAYL</sequence>
<evidence type="ECO:0000256" key="3">
    <source>
        <dbReference type="ARBA" id="ARBA00022516"/>
    </source>
</evidence>
<dbReference type="PIRSF" id="PIRSF000850">
    <property type="entry name" value="Phospholipase_D_PSS"/>
    <property type="match status" value="1"/>
</dbReference>
<dbReference type="Gene3D" id="3.30.870.10">
    <property type="entry name" value="Endonuclease Chain A"/>
    <property type="match status" value="2"/>
</dbReference>
<evidence type="ECO:0000313" key="13">
    <source>
        <dbReference type="Proteomes" id="UP000794436"/>
    </source>
</evidence>
<dbReference type="PANTHER" id="PTHR12586:SF1">
    <property type="entry name" value="CDP-DIACYLGLYCEROL--GLYCEROL-3-PHOSPHATE 3-PHOSPHATIDYLTRANSFERASE, MITOCHONDRIAL"/>
    <property type="match status" value="1"/>
</dbReference>
<dbReference type="UniPathway" id="UPA00084">
    <property type="reaction ID" value="UER00503"/>
</dbReference>
<dbReference type="GO" id="GO:0032049">
    <property type="term" value="P:cardiolipin biosynthetic process"/>
    <property type="evidence" value="ECO:0007669"/>
    <property type="project" value="InterPro"/>
</dbReference>
<keyword evidence="4 10" id="KW-0808">Transferase</keyword>
<evidence type="ECO:0000256" key="1">
    <source>
        <dbReference type="ARBA" id="ARBA00005042"/>
    </source>
</evidence>
<dbReference type="InterPro" id="IPR001736">
    <property type="entry name" value="PLipase_D/transphosphatidylase"/>
</dbReference>
<dbReference type="GO" id="GO:0008444">
    <property type="term" value="F:CDP-diacylglycerol-glycerol-3-phosphate 3-phosphatidyltransferase activity"/>
    <property type="evidence" value="ECO:0007669"/>
    <property type="project" value="UniProtKB-EC"/>
</dbReference>
<dbReference type="SUPFAM" id="SSF56024">
    <property type="entry name" value="Phospholipase D/nuclease"/>
    <property type="match status" value="2"/>
</dbReference>
<evidence type="ECO:0000256" key="5">
    <source>
        <dbReference type="ARBA" id="ARBA00022737"/>
    </source>
</evidence>
<dbReference type="EC" id="2.7.8.5" evidence="10"/>
<dbReference type="OrthoDB" id="10250191at2759"/>
<comment type="subcellular location">
    <subcellularLocation>
        <location evidence="10">Mitochondrion</location>
    </subcellularLocation>
</comment>
<evidence type="ECO:0000256" key="6">
    <source>
        <dbReference type="ARBA" id="ARBA00023098"/>
    </source>
</evidence>
<keyword evidence="5" id="KW-0677">Repeat</keyword>
<dbReference type="CDD" id="cd09135">
    <property type="entry name" value="PLDc_PGS1_euk_1"/>
    <property type="match status" value="1"/>
</dbReference>
<evidence type="ECO:0000313" key="12">
    <source>
        <dbReference type="EMBL" id="TMW69625.1"/>
    </source>
</evidence>
<comment type="pathway">
    <text evidence="1 10">Phospholipid metabolism; phosphatidylglycerol biosynthesis; phosphatidylglycerol from CDP-diacylglycerol: step 1/2.</text>
</comment>